<organism evidence="2">
    <name type="scientific">Anguilla anguilla</name>
    <name type="common">European freshwater eel</name>
    <name type="synonym">Muraena anguilla</name>
    <dbReference type="NCBI Taxonomy" id="7936"/>
    <lineage>
        <taxon>Eukaryota</taxon>
        <taxon>Metazoa</taxon>
        <taxon>Chordata</taxon>
        <taxon>Craniata</taxon>
        <taxon>Vertebrata</taxon>
        <taxon>Euteleostomi</taxon>
        <taxon>Actinopterygii</taxon>
        <taxon>Neopterygii</taxon>
        <taxon>Teleostei</taxon>
        <taxon>Anguilliformes</taxon>
        <taxon>Anguillidae</taxon>
        <taxon>Anguilla</taxon>
    </lineage>
</organism>
<feature type="chain" id="PRO_5002431423" evidence="1">
    <location>
        <begin position="20"/>
        <end position="63"/>
    </location>
</feature>
<dbReference type="EMBL" id="GBXM01102158">
    <property type="protein sequence ID" value="JAH06419.1"/>
    <property type="molecule type" value="Transcribed_RNA"/>
</dbReference>
<name>A0A0E9PPI9_ANGAN</name>
<keyword evidence="1" id="KW-0732">Signal</keyword>
<accession>A0A0E9PPI9</accession>
<reference evidence="2" key="1">
    <citation type="submission" date="2014-11" db="EMBL/GenBank/DDBJ databases">
        <authorList>
            <person name="Amaro Gonzalez C."/>
        </authorList>
    </citation>
    <scope>NUCLEOTIDE SEQUENCE</scope>
</reference>
<feature type="signal peptide" evidence="1">
    <location>
        <begin position="1"/>
        <end position="19"/>
    </location>
</feature>
<proteinExistence type="predicted"/>
<evidence type="ECO:0000313" key="2">
    <source>
        <dbReference type="EMBL" id="JAH06419.1"/>
    </source>
</evidence>
<sequence>MKKLCWTSAAALPCCFCLCDIGQECLHLYRCPCRGHCRLQPEKPGDKSFWTSKDGRFAVNVDV</sequence>
<reference evidence="2" key="2">
    <citation type="journal article" date="2015" name="Fish Shellfish Immunol.">
        <title>Early steps in the European eel (Anguilla anguilla)-Vibrio vulnificus interaction in the gills: Role of the RtxA13 toxin.</title>
        <authorList>
            <person name="Callol A."/>
            <person name="Pajuelo D."/>
            <person name="Ebbesson L."/>
            <person name="Teles M."/>
            <person name="MacKenzie S."/>
            <person name="Amaro C."/>
        </authorList>
    </citation>
    <scope>NUCLEOTIDE SEQUENCE</scope>
</reference>
<evidence type="ECO:0000256" key="1">
    <source>
        <dbReference type="SAM" id="SignalP"/>
    </source>
</evidence>
<dbReference type="AlphaFoldDB" id="A0A0E9PPI9"/>
<protein>
    <submittedName>
        <fullName evidence="2">Uncharacterized protein</fullName>
    </submittedName>
</protein>